<feature type="transmembrane region" description="Helical" evidence="9">
    <location>
        <begin position="28"/>
        <end position="48"/>
    </location>
</feature>
<dbReference type="FunFam" id="3.40.50.300:FF:000221">
    <property type="entry name" value="Multidrug ABC transporter ATP-binding protein"/>
    <property type="match status" value="1"/>
</dbReference>
<dbReference type="InterPro" id="IPR003593">
    <property type="entry name" value="AAA+_ATPase"/>
</dbReference>
<dbReference type="GO" id="GO:0140359">
    <property type="term" value="F:ABC-type transporter activity"/>
    <property type="evidence" value="ECO:0007669"/>
    <property type="project" value="InterPro"/>
</dbReference>
<evidence type="ECO:0000259" key="11">
    <source>
        <dbReference type="PROSITE" id="PS50929"/>
    </source>
</evidence>
<organism evidence="12 13">
    <name type="scientific">Alicyclobacillus cellulosilyticus</name>
    <dbReference type="NCBI Taxonomy" id="1003997"/>
    <lineage>
        <taxon>Bacteria</taxon>
        <taxon>Bacillati</taxon>
        <taxon>Bacillota</taxon>
        <taxon>Bacilli</taxon>
        <taxon>Bacillales</taxon>
        <taxon>Alicyclobacillaceae</taxon>
        <taxon>Alicyclobacillus</taxon>
    </lineage>
</organism>
<evidence type="ECO:0000256" key="7">
    <source>
        <dbReference type="ARBA" id="ARBA00022989"/>
    </source>
</evidence>
<name>A0A917NMR4_9BACL</name>
<evidence type="ECO:0000313" key="13">
    <source>
        <dbReference type="Proteomes" id="UP000637695"/>
    </source>
</evidence>
<evidence type="ECO:0000313" key="12">
    <source>
        <dbReference type="EMBL" id="GGJ11811.1"/>
    </source>
</evidence>
<dbReference type="PANTHER" id="PTHR24221:SF590">
    <property type="entry name" value="COMPONENT LINKED WITH THE ASSEMBLY OF CYTOCHROME' TRANSPORT TRANSMEMBRANE ATP-BINDING PROTEIN ABC TRANSPORTER CYDD-RELATED"/>
    <property type="match status" value="1"/>
</dbReference>
<keyword evidence="7 9" id="KW-1133">Transmembrane helix</keyword>
<evidence type="ECO:0000256" key="2">
    <source>
        <dbReference type="ARBA" id="ARBA00022448"/>
    </source>
</evidence>
<evidence type="ECO:0008006" key="14">
    <source>
        <dbReference type="Google" id="ProtNLM"/>
    </source>
</evidence>
<keyword evidence="8 9" id="KW-0472">Membrane</keyword>
<evidence type="ECO:0000256" key="8">
    <source>
        <dbReference type="ARBA" id="ARBA00023136"/>
    </source>
</evidence>
<dbReference type="InterPro" id="IPR017871">
    <property type="entry name" value="ABC_transporter-like_CS"/>
</dbReference>
<dbReference type="InterPro" id="IPR011527">
    <property type="entry name" value="ABC1_TM_dom"/>
</dbReference>
<dbReference type="Gene3D" id="3.40.50.300">
    <property type="entry name" value="P-loop containing nucleotide triphosphate hydrolases"/>
    <property type="match status" value="1"/>
</dbReference>
<evidence type="ECO:0000256" key="5">
    <source>
        <dbReference type="ARBA" id="ARBA00022741"/>
    </source>
</evidence>
<dbReference type="InterPro" id="IPR036640">
    <property type="entry name" value="ABC1_TM_sf"/>
</dbReference>
<dbReference type="PROSITE" id="PS50929">
    <property type="entry name" value="ABC_TM1F"/>
    <property type="match status" value="1"/>
</dbReference>
<feature type="domain" description="ABC transmembrane type-1" evidence="11">
    <location>
        <begin position="30"/>
        <end position="313"/>
    </location>
</feature>
<proteinExistence type="predicted"/>
<dbReference type="GO" id="GO:0005886">
    <property type="term" value="C:plasma membrane"/>
    <property type="evidence" value="ECO:0007669"/>
    <property type="project" value="UniProtKB-SubCell"/>
</dbReference>
<dbReference type="InterPro" id="IPR014216">
    <property type="entry name" value="ABC_transptr_CydD"/>
</dbReference>
<feature type="transmembrane region" description="Helical" evidence="9">
    <location>
        <begin position="68"/>
        <end position="86"/>
    </location>
</feature>
<dbReference type="PROSITE" id="PS50893">
    <property type="entry name" value="ABC_TRANSPORTER_2"/>
    <property type="match status" value="1"/>
</dbReference>
<feature type="transmembrane region" description="Helical" evidence="9">
    <location>
        <begin position="250"/>
        <end position="275"/>
    </location>
</feature>
<dbReference type="InterPro" id="IPR003439">
    <property type="entry name" value="ABC_transporter-like_ATP-bd"/>
</dbReference>
<feature type="domain" description="ABC transporter" evidence="10">
    <location>
        <begin position="350"/>
        <end position="597"/>
    </location>
</feature>
<evidence type="ECO:0000256" key="9">
    <source>
        <dbReference type="SAM" id="Phobius"/>
    </source>
</evidence>
<reference evidence="12" key="2">
    <citation type="submission" date="2020-09" db="EMBL/GenBank/DDBJ databases">
        <authorList>
            <person name="Sun Q."/>
            <person name="Ohkuma M."/>
        </authorList>
    </citation>
    <scope>NUCLEOTIDE SEQUENCE</scope>
    <source>
        <strain evidence="12">JCM 18487</strain>
    </source>
</reference>
<comment type="caution">
    <text evidence="12">The sequence shown here is derived from an EMBL/GenBank/DDBJ whole genome shotgun (WGS) entry which is preliminary data.</text>
</comment>
<feature type="transmembrane region" description="Helical" evidence="9">
    <location>
        <begin position="145"/>
        <end position="163"/>
    </location>
</feature>
<evidence type="ECO:0000256" key="6">
    <source>
        <dbReference type="ARBA" id="ARBA00022840"/>
    </source>
</evidence>
<dbReference type="GO" id="GO:0005524">
    <property type="term" value="F:ATP binding"/>
    <property type="evidence" value="ECO:0007669"/>
    <property type="project" value="UniProtKB-KW"/>
</dbReference>
<dbReference type="NCBIfam" id="TIGR02857">
    <property type="entry name" value="CydD"/>
    <property type="match status" value="1"/>
</dbReference>
<dbReference type="SUPFAM" id="SSF52540">
    <property type="entry name" value="P-loop containing nucleoside triphosphate hydrolases"/>
    <property type="match status" value="1"/>
</dbReference>
<protein>
    <recommendedName>
        <fullName evidence="14">ATP-binding cassette subfamily C protein CydD</fullName>
    </recommendedName>
</protein>
<dbReference type="PROSITE" id="PS00211">
    <property type="entry name" value="ABC_TRANSPORTER_1"/>
    <property type="match status" value="1"/>
</dbReference>
<dbReference type="CDD" id="cd18584">
    <property type="entry name" value="ABC_6TM_AarD_CydD"/>
    <property type="match status" value="1"/>
</dbReference>
<keyword evidence="6" id="KW-0067">ATP-binding</keyword>
<dbReference type="AlphaFoldDB" id="A0A917NMR4"/>
<dbReference type="Pfam" id="PF00664">
    <property type="entry name" value="ABC_membrane"/>
    <property type="match status" value="1"/>
</dbReference>
<sequence>MSIRHVDGKVCERMNRVWFRYARNAQRWLWLAVGLGWLAGGLVIAQAALLARLVQEVFLAGTPPSRLLPWWMALIGLFALRGLLAAGSQGAAIRMAAEVKAGLRGMVLRKLVELGPVYLRGQRAGEWLHLVTDGMEHLDTYFARYLPQVALSALIPASVFAYAAAADRITALVLALTAPLLVLLMILIGKSAQKATDRQWRTLAWLSGHFLDVVRGLWTLKVFRRSRAQIGIIRQITDEYRKTTMGTLRIAFLSALVMELFTMISTALVAVSLGLRLVSGKMDFARAFALLLLTPEFYLPIRTVGAQFHAGRDGVSVLERILAVLEAKPPGLAAAGQGRRLPLSHRGYRIEFDHVTARYPGANRDALTDVCLTVEPGETVAIVGPSGAGKSTLLDVLLGYLRVRQGEVRINGVPLQELDLSWWREQVSYLPQHPQFFHGTVADNVRLAGGGESQAESEAAESEPADERVRRACAVALADRFIQDLPRGYDTYLAGEEVRLSGGQRQRLALARAVFKDGPVVLFDEPVADVDIETERALEQVLQGWLRGRTALVVAHRLGLAMQADRIVVMDGGRVAETGTHAELMARHGVYHRLFTTYLGEEMAAP</sequence>
<dbReference type="RefSeq" id="WP_188883036.1">
    <property type="nucleotide sequence ID" value="NZ_BMOY01000040.1"/>
</dbReference>
<evidence type="ECO:0000256" key="1">
    <source>
        <dbReference type="ARBA" id="ARBA00004651"/>
    </source>
</evidence>
<dbReference type="InterPro" id="IPR027417">
    <property type="entry name" value="P-loop_NTPase"/>
</dbReference>
<gene>
    <name evidence="12" type="ORF">GCM10010885_21430</name>
</gene>
<accession>A0A917NMR4</accession>
<dbReference type="GO" id="GO:0042883">
    <property type="term" value="P:cysteine transport"/>
    <property type="evidence" value="ECO:0007669"/>
    <property type="project" value="InterPro"/>
</dbReference>
<comment type="subcellular location">
    <subcellularLocation>
        <location evidence="1">Cell membrane</location>
        <topology evidence="1">Multi-pass membrane protein</topology>
    </subcellularLocation>
</comment>
<dbReference type="InterPro" id="IPR039421">
    <property type="entry name" value="Type_1_exporter"/>
</dbReference>
<reference evidence="12" key="1">
    <citation type="journal article" date="2014" name="Int. J. Syst. Evol. Microbiol.">
        <title>Complete genome sequence of Corynebacterium casei LMG S-19264T (=DSM 44701T), isolated from a smear-ripened cheese.</title>
        <authorList>
            <consortium name="US DOE Joint Genome Institute (JGI-PGF)"/>
            <person name="Walter F."/>
            <person name="Albersmeier A."/>
            <person name="Kalinowski J."/>
            <person name="Ruckert C."/>
        </authorList>
    </citation>
    <scope>NUCLEOTIDE SEQUENCE</scope>
    <source>
        <strain evidence="12">JCM 18487</strain>
    </source>
</reference>
<evidence type="ECO:0000259" key="10">
    <source>
        <dbReference type="PROSITE" id="PS50893"/>
    </source>
</evidence>
<feature type="transmembrane region" description="Helical" evidence="9">
    <location>
        <begin position="169"/>
        <end position="188"/>
    </location>
</feature>
<evidence type="ECO:0000256" key="4">
    <source>
        <dbReference type="ARBA" id="ARBA00022692"/>
    </source>
</evidence>
<keyword evidence="2" id="KW-0813">Transport</keyword>
<dbReference type="Proteomes" id="UP000637695">
    <property type="component" value="Unassembled WGS sequence"/>
</dbReference>
<dbReference type="PANTHER" id="PTHR24221">
    <property type="entry name" value="ATP-BINDING CASSETTE SUB-FAMILY B"/>
    <property type="match status" value="1"/>
</dbReference>
<dbReference type="Pfam" id="PF00005">
    <property type="entry name" value="ABC_tran"/>
    <property type="match status" value="1"/>
</dbReference>
<keyword evidence="4 9" id="KW-0812">Transmembrane</keyword>
<dbReference type="EMBL" id="BMOY01000040">
    <property type="protein sequence ID" value="GGJ11811.1"/>
    <property type="molecule type" value="Genomic_DNA"/>
</dbReference>
<evidence type="ECO:0000256" key="3">
    <source>
        <dbReference type="ARBA" id="ARBA00022475"/>
    </source>
</evidence>
<dbReference type="GO" id="GO:0016887">
    <property type="term" value="F:ATP hydrolysis activity"/>
    <property type="evidence" value="ECO:0007669"/>
    <property type="project" value="InterPro"/>
</dbReference>
<dbReference type="SUPFAM" id="SSF90123">
    <property type="entry name" value="ABC transporter transmembrane region"/>
    <property type="match status" value="1"/>
</dbReference>
<keyword evidence="13" id="KW-1185">Reference proteome</keyword>
<dbReference type="SMART" id="SM00382">
    <property type="entry name" value="AAA"/>
    <property type="match status" value="1"/>
</dbReference>
<keyword evidence="5" id="KW-0547">Nucleotide-binding</keyword>
<keyword evidence="3" id="KW-1003">Cell membrane</keyword>
<dbReference type="Gene3D" id="1.20.1560.10">
    <property type="entry name" value="ABC transporter type 1, transmembrane domain"/>
    <property type="match status" value="1"/>
</dbReference>